<feature type="signal peptide" evidence="13">
    <location>
        <begin position="1"/>
        <end position="19"/>
    </location>
</feature>
<dbReference type="EC" id="3.2.1.8" evidence="4 11"/>
<sequence length="225" mass="24327">MVAFSSIVLAGSAIAGASANFGHRESLHKRLTSSSTGTSGGYYYSFWTEEATGVDYENGDDGEYSVTWESSSIDFVAGKGWEEGSSDRSITFDADFSPDGNAYLSVYGWTTNPLVEYYITENYGDYDPAEQLTYVGTVTSDDSTYDIYKTTRTDAASIEGDSETFNQYWSIRQDLRSSGTVTVANHFAAWESLGLTLGSFSDGAYQIVATEGYESSGSSTVTVSS</sequence>
<feature type="active site" description="Proton donor" evidence="11">
    <location>
        <position position="211"/>
    </location>
</feature>
<dbReference type="PRINTS" id="PR00911">
    <property type="entry name" value="GLHYDRLASE11"/>
</dbReference>
<dbReference type="PANTHER" id="PTHR46828:SF2">
    <property type="entry name" value="ENDO-1,4-BETA-XYLANASE A-RELATED"/>
    <property type="match status" value="1"/>
</dbReference>
<evidence type="ECO:0000259" key="14">
    <source>
        <dbReference type="PROSITE" id="PS51761"/>
    </source>
</evidence>
<reference evidence="15 16" key="1">
    <citation type="journal article" date="2018" name="Mycol. Prog.">
        <title>Coniella lustricola, a new species from submerged detritus.</title>
        <authorList>
            <person name="Raudabaugh D.B."/>
            <person name="Iturriaga T."/>
            <person name="Carver A."/>
            <person name="Mondo S."/>
            <person name="Pangilinan J."/>
            <person name="Lipzen A."/>
            <person name="He G."/>
            <person name="Amirebrahimi M."/>
            <person name="Grigoriev I.V."/>
            <person name="Miller A.N."/>
        </authorList>
    </citation>
    <scope>NUCLEOTIDE SEQUENCE [LARGE SCALE GENOMIC DNA]</scope>
    <source>
        <strain evidence="15 16">B22-T-1</strain>
    </source>
</reference>
<keyword evidence="5 11" id="KW-0858">Xylan degradation</keyword>
<evidence type="ECO:0000256" key="7">
    <source>
        <dbReference type="ARBA" id="ARBA00022801"/>
    </source>
</evidence>
<dbReference type="InterPro" id="IPR013320">
    <property type="entry name" value="ConA-like_dom_sf"/>
</dbReference>
<dbReference type="PROSITE" id="PS51761">
    <property type="entry name" value="GH11_3"/>
    <property type="match status" value="1"/>
</dbReference>
<feature type="domain" description="GH11" evidence="14">
    <location>
        <begin position="30"/>
        <end position="224"/>
    </location>
</feature>
<dbReference type="FunFam" id="2.60.120.180:FF:000001">
    <property type="entry name" value="Endo-1,4-beta-xylanase"/>
    <property type="match status" value="1"/>
</dbReference>
<keyword evidence="6 13" id="KW-0732">Signal</keyword>
<evidence type="ECO:0000256" key="12">
    <source>
        <dbReference type="RuleBase" id="RU362015"/>
    </source>
</evidence>
<proteinExistence type="inferred from homology"/>
<dbReference type="Proteomes" id="UP000241462">
    <property type="component" value="Unassembled WGS sequence"/>
</dbReference>
<keyword evidence="10 11" id="KW-0624">Polysaccharide degradation</keyword>
<dbReference type="InterPro" id="IPR013319">
    <property type="entry name" value="GH11/12"/>
</dbReference>
<accession>A0A2T3A1W0</accession>
<dbReference type="AlphaFoldDB" id="A0A2T3A1W0"/>
<comment type="catalytic activity">
    <reaction evidence="1 11 12">
        <text>Endohydrolysis of (1-&gt;4)-beta-D-xylosidic linkages in xylans.</text>
        <dbReference type="EC" id="3.2.1.8"/>
    </reaction>
</comment>
<evidence type="ECO:0000256" key="3">
    <source>
        <dbReference type="ARBA" id="ARBA00007792"/>
    </source>
</evidence>
<dbReference type="OrthoDB" id="2115822at2759"/>
<dbReference type="EMBL" id="KZ678505">
    <property type="protein sequence ID" value="PSR81350.1"/>
    <property type="molecule type" value="Genomic_DNA"/>
</dbReference>
<dbReference type="PANTHER" id="PTHR46828">
    <property type="entry name" value="ENDO-1,4-BETA-XYLANASE A-RELATED"/>
    <property type="match status" value="1"/>
</dbReference>
<dbReference type="InterPro" id="IPR001137">
    <property type="entry name" value="Glyco_hydro_11"/>
</dbReference>
<evidence type="ECO:0000256" key="2">
    <source>
        <dbReference type="ARBA" id="ARBA00004851"/>
    </source>
</evidence>
<dbReference type="InParanoid" id="A0A2T3A1W0"/>
<comment type="similarity">
    <text evidence="3 11 12">Belongs to the glycosyl hydrolase 11 (cellulase G) family.</text>
</comment>
<feature type="chain" id="PRO_5015544879" description="Endo-1,4-beta-xylanase" evidence="13">
    <location>
        <begin position="20"/>
        <end position="225"/>
    </location>
</feature>
<dbReference type="GO" id="GO:0031176">
    <property type="term" value="F:endo-1,4-beta-xylanase activity"/>
    <property type="evidence" value="ECO:0007669"/>
    <property type="project" value="UniProtKB-UniRule"/>
</dbReference>
<evidence type="ECO:0000256" key="9">
    <source>
        <dbReference type="ARBA" id="ARBA00023295"/>
    </source>
</evidence>
<keyword evidence="16" id="KW-1185">Reference proteome</keyword>
<keyword evidence="8 11" id="KW-0119">Carbohydrate metabolism</keyword>
<dbReference type="SUPFAM" id="SSF49899">
    <property type="entry name" value="Concanavalin A-like lectins/glucanases"/>
    <property type="match status" value="1"/>
</dbReference>
<evidence type="ECO:0000256" key="11">
    <source>
        <dbReference type="PROSITE-ProRule" id="PRU01097"/>
    </source>
</evidence>
<keyword evidence="9 11" id="KW-0326">Glycosidase</keyword>
<evidence type="ECO:0000313" key="15">
    <source>
        <dbReference type="EMBL" id="PSR81350.1"/>
    </source>
</evidence>
<evidence type="ECO:0000256" key="13">
    <source>
        <dbReference type="SAM" id="SignalP"/>
    </source>
</evidence>
<dbReference type="GO" id="GO:0045493">
    <property type="term" value="P:xylan catabolic process"/>
    <property type="evidence" value="ECO:0007669"/>
    <property type="project" value="UniProtKB-UniRule"/>
</dbReference>
<gene>
    <name evidence="15" type="ORF">BD289DRAFT_413214</name>
</gene>
<evidence type="ECO:0000256" key="1">
    <source>
        <dbReference type="ARBA" id="ARBA00000681"/>
    </source>
</evidence>
<evidence type="ECO:0000256" key="10">
    <source>
        <dbReference type="ARBA" id="ARBA00023326"/>
    </source>
</evidence>
<evidence type="ECO:0000256" key="5">
    <source>
        <dbReference type="ARBA" id="ARBA00022651"/>
    </source>
</evidence>
<feature type="active site" description="Nucleophile" evidence="11">
    <location>
        <position position="116"/>
    </location>
</feature>
<organism evidence="15 16">
    <name type="scientific">Coniella lustricola</name>
    <dbReference type="NCBI Taxonomy" id="2025994"/>
    <lineage>
        <taxon>Eukaryota</taxon>
        <taxon>Fungi</taxon>
        <taxon>Dikarya</taxon>
        <taxon>Ascomycota</taxon>
        <taxon>Pezizomycotina</taxon>
        <taxon>Sordariomycetes</taxon>
        <taxon>Sordariomycetidae</taxon>
        <taxon>Diaporthales</taxon>
        <taxon>Schizoparmaceae</taxon>
        <taxon>Coniella</taxon>
    </lineage>
</organism>
<evidence type="ECO:0000256" key="6">
    <source>
        <dbReference type="ARBA" id="ARBA00022729"/>
    </source>
</evidence>
<keyword evidence="7 11" id="KW-0378">Hydrolase</keyword>
<dbReference type="Pfam" id="PF00457">
    <property type="entry name" value="Glyco_hydro_11"/>
    <property type="match status" value="1"/>
</dbReference>
<dbReference type="UniPathway" id="UPA00114"/>
<name>A0A2T3A1W0_9PEZI</name>
<protein>
    <recommendedName>
        <fullName evidence="4 11">Endo-1,4-beta-xylanase</fullName>
        <ecNumber evidence="4 11">3.2.1.8</ecNumber>
    </recommendedName>
</protein>
<comment type="pathway">
    <text evidence="2 11 12">Glycan degradation; xylan degradation.</text>
</comment>
<dbReference type="Gene3D" id="2.60.120.180">
    <property type="match status" value="1"/>
</dbReference>
<evidence type="ECO:0000313" key="16">
    <source>
        <dbReference type="Proteomes" id="UP000241462"/>
    </source>
</evidence>
<dbReference type="InterPro" id="IPR033123">
    <property type="entry name" value="GH11_dom"/>
</dbReference>
<evidence type="ECO:0000256" key="8">
    <source>
        <dbReference type="ARBA" id="ARBA00023277"/>
    </source>
</evidence>
<evidence type="ECO:0000256" key="4">
    <source>
        <dbReference type="ARBA" id="ARBA00012590"/>
    </source>
</evidence>